<name>A0A518ESI4_9BACT</name>
<feature type="transmembrane region" description="Helical" evidence="6">
    <location>
        <begin position="202"/>
        <end position="224"/>
    </location>
</feature>
<feature type="transmembrane region" description="Helical" evidence="6">
    <location>
        <begin position="231"/>
        <end position="251"/>
    </location>
</feature>
<evidence type="ECO:0000256" key="2">
    <source>
        <dbReference type="ARBA" id="ARBA00007362"/>
    </source>
</evidence>
<protein>
    <submittedName>
        <fullName evidence="8">Putative inner membrane transporter YedA</fullName>
    </submittedName>
</protein>
<dbReference type="PANTHER" id="PTHR32322">
    <property type="entry name" value="INNER MEMBRANE TRANSPORTER"/>
    <property type="match status" value="1"/>
</dbReference>
<dbReference type="AlphaFoldDB" id="A0A518ESI4"/>
<evidence type="ECO:0000259" key="7">
    <source>
        <dbReference type="Pfam" id="PF00892"/>
    </source>
</evidence>
<reference evidence="8 9" key="1">
    <citation type="submission" date="2019-02" db="EMBL/GenBank/DDBJ databases">
        <title>Deep-cultivation of Planctomycetes and their phenomic and genomic characterization uncovers novel biology.</title>
        <authorList>
            <person name="Wiegand S."/>
            <person name="Jogler M."/>
            <person name="Boedeker C."/>
            <person name="Pinto D."/>
            <person name="Vollmers J."/>
            <person name="Rivas-Marin E."/>
            <person name="Kohn T."/>
            <person name="Peeters S.H."/>
            <person name="Heuer A."/>
            <person name="Rast P."/>
            <person name="Oberbeckmann S."/>
            <person name="Bunk B."/>
            <person name="Jeske O."/>
            <person name="Meyerdierks A."/>
            <person name="Storesund J.E."/>
            <person name="Kallscheuer N."/>
            <person name="Luecker S."/>
            <person name="Lage O.M."/>
            <person name="Pohl T."/>
            <person name="Merkel B.J."/>
            <person name="Hornburger P."/>
            <person name="Mueller R.-W."/>
            <person name="Bruemmer F."/>
            <person name="Labrenz M."/>
            <person name="Spormann A.M."/>
            <person name="Op den Camp H."/>
            <person name="Overmann J."/>
            <person name="Amann R."/>
            <person name="Jetten M.S.M."/>
            <person name="Mascher T."/>
            <person name="Medema M.H."/>
            <person name="Devos D.P."/>
            <person name="Kaster A.-K."/>
            <person name="Ovreas L."/>
            <person name="Rohde M."/>
            <person name="Galperin M.Y."/>
            <person name="Jogler C."/>
        </authorList>
    </citation>
    <scope>NUCLEOTIDE SEQUENCE [LARGE SCALE GENOMIC DNA]</scope>
    <source>
        <strain evidence="8 9">Poly30</strain>
    </source>
</reference>
<feature type="domain" description="EamA" evidence="7">
    <location>
        <begin position="2"/>
        <end position="127"/>
    </location>
</feature>
<comment type="similarity">
    <text evidence="2">Belongs to the EamA transporter family.</text>
</comment>
<evidence type="ECO:0000256" key="4">
    <source>
        <dbReference type="ARBA" id="ARBA00022989"/>
    </source>
</evidence>
<feature type="transmembrane region" description="Helical" evidence="6">
    <location>
        <begin position="25"/>
        <end position="44"/>
    </location>
</feature>
<keyword evidence="3 6" id="KW-0812">Transmembrane</keyword>
<accession>A0A518ESI4</accession>
<comment type="subcellular location">
    <subcellularLocation>
        <location evidence="1">Membrane</location>
        <topology evidence="1">Multi-pass membrane protein</topology>
    </subcellularLocation>
</comment>
<dbReference type="InterPro" id="IPR037185">
    <property type="entry name" value="EmrE-like"/>
</dbReference>
<evidence type="ECO:0000256" key="6">
    <source>
        <dbReference type="SAM" id="Phobius"/>
    </source>
</evidence>
<dbReference type="SUPFAM" id="SSF103481">
    <property type="entry name" value="Multidrug resistance efflux transporter EmrE"/>
    <property type="match status" value="2"/>
</dbReference>
<evidence type="ECO:0000256" key="3">
    <source>
        <dbReference type="ARBA" id="ARBA00022692"/>
    </source>
</evidence>
<proteinExistence type="inferred from homology"/>
<sequence length="302" mass="31724">MCLVWGTTWYVIREGLEHMEPLGSAGLRFAVASLIMVPIAGSIGRREGGTAPTPRLIAAMALGNFSISYGIVYWSEQTLPSSLAAVLWGIYPILTALIAHVYLPGSRIQGSQWMGLFVGFLGVLLLFFTDIRAVGGDALLRGSVLLISPVVSAFGTLYIKKHGGGVSSALLNRAALVSAAVILLTVAYFVEGRVVLPTEPRAVGSIVYLAGMGTVLTFTLYLWILRTSSAVSLSLIAYVNPAIALLIGAGIGEEPVTAWTLSGLALILTGCAFVLRKPGTKQVAPQALQPAGTQQPLPDTSS</sequence>
<gene>
    <name evidence="8" type="primary">yedA</name>
    <name evidence="8" type="ORF">Poly30_25520</name>
</gene>
<evidence type="ECO:0000313" key="9">
    <source>
        <dbReference type="Proteomes" id="UP000320390"/>
    </source>
</evidence>
<keyword evidence="9" id="KW-1185">Reference proteome</keyword>
<feature type="transmembrane region" description="Helical" evidence="6">
    <location>
        <begin position="81"/>
        <end position="103"/>
    </location>
</feature>
<organism evidence="8 9">
    <name type="scientific">Saltatorellus ferox</name>
    <dbReference type="NCBI Taxonomy" id="2528018"/>
    <lineage>
        <taxon>Bacteria</taxon>
        <taxon>Pseudomonadati</taxon>
        <taxon>Planctomycetota</taxon>
        <taxon>Planctomycetia</taxon>
        <taxon>Planctomycetia incertae sedis</taxon>
        <taxon>Saltatorellus</taxon>
    </lineage>
</organism>
<feature type="transmembrane region" description="Helical" evidence="6">
    <location>
        <begin position="257"/>
        <end position="275"/>
    </location>
</feature>
<feature type="domain" description="EamA" evidence="7">
    <location>
        <begin position="145"/>
        <end position="275"/>
    </location>
</feature>
<dbReference type="Pfam" id="PF00892">
    <property type="entry name" value="EamA"/>
    <property type="match status" value="2"/>
</dbReference>
<evidence type="ECO:0000256" key="1">
    <source>
        <dbReference type="ARBA" id="ARBA00004141"/>
    </source>
</evidence>
<dbReference type="EMBL" id="CP036434">
    <property type="protein sequence ID" value="QDV07033.1"/>
    <property type="molecule type" value="Genomic_DNA"/>
</dbReference>
<keyword evidence="4 6" id="KW-1133">Transmembrane helix</keyword>
<feature type="transmembrane region" description="Helical" evidence="6">
    <location>
        <begin position="56"/>
        <end position="75"/>
    </location>
</feature>
<dbReference type="Proteomes" id="UP000320390">
    <property type="component" value="Chromosome"/>
</dbReference>
<feature type="transmembrane region" description="Helical" evidence="6">
    <location>
        <begin position="115"/>
        <end position="133"/>
    </location>
</feature>
<dbReference type="GO" id="GO:0016020">
    <property type="term" value="C:membrane"/>
    <property type="evidence" value="ECO:0007669"/>
    <property type="project" value="UniProtKB-SubCell"/>
</dbReference>
<keyword evidence="5 6" id="KW-0472">Membrane</keyword>
<evidence type="ECO:0000313" key="8">
    <source>
        <dbReference type="EMBL" id="QDV07033.1"/>
    </source>
</evidence>
<dbReference type="InterPro" id="IPR000620">
    <property type="entry name" value="EamA_dom"/>
</dbReference>
<feature type="transmembrane region" description="Helical" evidence="6">
    <location>
        <begin position="170"/>
        <end position="190"/>
    </location>
</feature>
<feature type="transmembrane region" description="Helical" evidence="6">
    <location>
        <begin position="139"/>
        <end position="158"/>
    </location>
</feature>
<evidence type="ECO:0000256" key="5">
    <source>
        <dbReference type="ARBA" id="ARBA00023136"/>
    </source>
</evidence>
<dbReference type="InterPro" id="IPR050638">
    <property type="entry name" value="AA-Vitamin_Transporters"/>
</dbReference>
<dbReference type="PANTHER" id="PTHR32322:SF2">
    <property type="entry name" value="EAMA DOMAIN-CONTAINING PROTEIN"/>
    <property type="match status" value="1"/>
</dbReference>